<gene>
    <name evidence="6" type="ORF">SAMN05421770_101153</name>
</gene>
<protein>
    <submittedName>
        <fullName evidence="6">Transcriptional regulator, Crp/Fnr family</fullName>
    </submittedName>
</protein>
<dbReference type="SUPFAM" id="SSF46785">
    <property type="entry name" value="Winged helix' DNA-binding domain"/>
    <property type="match status" value="1"/>
</dbReference>
<dbReference type="GO" id="GO:0003677">
    <property type="term" value="F:DNA binding"/>
    <property type="evidence" value="ECO:0007669"/>
    <property type="project" value="UniProtKB-KW"/>
</dbReference>
<dbReference type="PANTHER" id="PTHR24567:SF68">
    <property type="entry name" value="DNA-BINDING TRANSCRIPTIONAL DUAL REGULATOR CRP"/>
    <property type="match status" value="1"/>
</dbReference>
<evidence type="ECO:0000313" key="6">
    <source>
        <dbReference type="EMBL" id="SNS24403.1"/>
    </source>
</evidence>
<accession>A0A239CYI2</accession>
<evidence type="ECO:0000313" key="7">
    <source>
        <dbReference type="Proteomes" id="UP000198356"/>
    </source>
</evidence>
<dbReference type="InterPro" id="IPR014710">
    <property type="entry name" value="RmlC-like_jellyroll"/>
</dbReference>
<keyword evidence="3" id="KW-0804">Transcription</keyword>
<dbReference type="Pfam" id="PF13545">
    <property type="entry name" value="HTH_Crp_2"/>
    <property type="match status" value="1"/>
</dbReference>
<dbReference type="Proteomes" id="UP000198356">
    <property type="component" value="Unassembled WGS sequence"/>
</dbReference>
<dbReference type="GO" id="GO:0003700">
    <property type="term" value="F:DNA-binding transcription factor activity"/>
    <property type="evidence" value="ECO:0007669"/>
    <property type="project" value="TreeGrafter"/>
</dbReference>
<feature type="domain" description="Cyclic nucleotide-binding" evidence="4">
    <location>
        <begin position="38"/>
        <end position="141"/>
    </location>
</feature>
<dbReference type="CDD" id="cd00092">
    <property type="entry name" value="HTH_CRP"/>
    <property type="match status" value="1"/>
</dbReference>
<evidence type="ECO:0000259" key="4">
    <source>
        <dbReference type="PROSITE" id="PS50042"/>
    </source>
</evidence>
<dbReference type="PANTHER" id="PTHR24567">
    <property type="entry name" value="CRP FAMILY TRANSCRIPTIONAL REGULATORY PROTEIN"/>
    <property type="match status" value="1"/>
</dbReference>
<dbReference type="SMART" id="SM00100">
    <property type="entry name" value="cNMP"/>
    <property type="match status" value="1"/>
</dbReference>
<dbReference type="CDD" id="cd00038">
    <property type="entry name" value="CAP_ED"/>
    <property type="match status" value="1"/>
</dbReference>
<dbReference type="InterPro" id="IPR036388">
    <property type="entry name" value="WH-like_DNA-bd_sf"/>
</dbReference>
<dbReference type="AlphaFoldDB" id="A0A239CYI2"/>
<dbReference type="InterPro" id="IPR000595">
    <property type="entry name" value="cNMP-bd_dom"/>
</dbReference>
<name>A0A239CYI2_9BACT</name>
<dbReference type="PROSITE" id="PS51063">
    <property type="entry name" value="HTH_CRP_2"/>
    <property type="match status" value="1"/>
</dbReference>
<dbReference type="InterPro" id="IPR018490">
    <property type="entry name" value="cNMP-bd_dom_sf"/>
</dbReference>
<dbReference type="GO" id="GO:0005829">
    <property type="term" value="C:cytosol"/>
    <property type="evidence" value="ECO:0007669"/>
    <property type="project" value="TreeGrafter"/>
</dbReference>
<feature type="domain" description="HTH crp-type" evidence="5">
    <location>
        <begin position="173"/>
        <end position="245"/>
    </location>
</feature>
<dbReference type="InterPro" id="IPR036390">
    <property type="entry name" value="WH_DNA-bd_sf"/>
</dbReference>
<keyword evidence="7" id="KW-1185">Reference proteome</keyword>
<reference evidence="6 7" key="1">
    <citation type="submission" date="2017-06" db="EMBL/GenBank/DDBJ databases">
        <authorList>
            <person name="Kim H.J."/>
            <person name="Triplett B.A."/>
        </authorList>
    </citation>
    <scope>NUCLEOTIDE SEQUENCE [LARGE SCALE GENOMIC DNA]</scope>
    <source>
        <strain evidence="6 7">DSM 18704</strain>
    </source>
</reference>
<dbReference type="InterPro" id="IPR012318">
    <property type="entry name" value="HTH_CRP"/>
</dbReference>
<keyword evidence="1" id="KW-0805">Transcription regulation</keyword>
<organism evidence="6 7">
    <name type="scientific">Granulicella rosea</name>
    <dbReference type="NCBI Taxonomy" id="474952"/>
    <lineage>
        <taxon>Bacteria</taxon>
        <taxon>Pseudomonadati</taxon>
        <taxon>Acidobacteriota</taxon>
        <taxon>Terriglobia</taxon>
        <taxon>Terriglobales</taxon>
        <taxon>Acidobacteriaceae</taxon>
        <taxon>Granulicella</taxon>
    </lineage>
</organism>
<dbReference type="SMART" id="SM00419">
    <property type="entry name" value="HTH_CRP"/>
    <property type="match status" value="1"/>
</dbReference>
<proteinExistence type="predicted"/>
<dbReference type="SUPFAM" id="SSF51206">
    <property type="entry name" value="cAMP-binding domain-like"/>
    <property type="match status" value="1"/>
</dbReference>
<dbReference type="InterPro" id="IPR050397">
    <property type="entry name" value="Env_Response_Regulators"/>
</dbReference>
<dbReference type="Gene3D" id="2.60.120.10">
    <property type="entry name" value="Jelly Rolls"/>
    <property type="match status" value="1"/>
</dbReference>
<keyword evidence="2" id="KW-0238">DNA-binding</keyword>
<dbReference type="PRINTS" id="PR00034">
    <property type="entry name" value="HTHCRP"/>
</dbReference>
<evidence type="ECO:0000259" key="5">
    <source>
        <dbReference type="PROSITE" id="PS51063"/>
    </source>
</evidence>
<dbReference type="PROSITE" id="PS50042">
    <property type="entry name" value="CNMP_BINDING_3"/>
    <property type="match status" value="1"/>
</dbReference>
<evidence type="ECO:0000256" key="3">
    <source>
        <dbReference type="ARBA" id="ARBA00023163"/>
    </source>
</evidence>
<sequence>MPVTIGPILGLNPVFAMPIARAQFATRCESCEHRTLRLFCNLTPDALAAFGAIGTSASFPRGATLFREGDPGSAIHVLCSGQVKLSCTSPAGKVMILKIAGPGDLLGLSAVVGGQPYEVTAESLEPVEVRHIGRADFLAFLAEYGEASMHAAQTMQTEYRSAFLDARLLALSSSASGRLAHVLLRWADGVTCGKEALRFNMALTHEELGSMANLSRETVTRLLGRFQKEKLLAIRGVKVEILAPEKLRELAEA</sequence>
<evidence type="ECO:0000256" key="1">
    <source>
        <dbReference type="ARBA" id="ARBA00023015"/>
    </source>
</evidence>
<dbReference type="Pfam" id="PF00027">
    <property type="entry name" value="cNMP_binding"/>
    <property type="match status" value="1"/>
</dbReference>
<dbReference type="EMBL" id="FZOU01000001">
    <property type="protein sequence ID" value="SNS24403.1"/>
    <property type="molecule type" value="Genomic_DNA"/>
</dbReference>
<dbReference type="Gene3D" id="1.10.10.10">
    <property type="entry name" value="Winged helix-like DNA-binding domain superfamily/Winged helix DNA-binding domain"/>
    <property type="match status" value="1"/>
</dbReference>
<evidence type="ECO:0000256" key="2">
    <source>
        <dbReference type="ARBA" id="ARBA00023125"/>
    </source>
</evidence>